<evidence type="ECO:0000256" key="3">
    <source>
        <dbReference type="ARBA" id="ARBA00022576"/>
    </source>
</evidence>
<sequence>MLLGLADSHNLFVIFDECYLDMMFNGTTHASPLASGLRRNVVACRGFSKCMGCQSWRCGYAISAPSTIDGMMRMMDPLYICTNWTQHAFAEYFTAHADDFVAHCKNLNELLQQNWRILSAAFKKRFNWEPLEPNGTMYGMFRHQDETDIKACERALQAGVGICPGNVFYGDVTSPPPCSGWVRIHCGVSVEKAKAIAAKLAEGPQEGI</sequence>
<dbReference type="GO" id="GO:0006520">
    <property type="term" value="P:amino acid metabolic process"/>
    <property type="evidence" value="ECO:0007669"/>
    <property type="project" value="InterPro"/>
</dbReference>
<dbReference type="InterPro" id="IPR015422">
    <property type="entry name" value="PyrdxlP-dep_Trfase_small"/>
</dbReference>
<dbReference type="Pfam" id="PF00155">
    <property type="entry name" value="Aminotran_1_2"/>
    <property type="match status" value="1"/>
</dbReference>
<dbReference type="EMBL" id="HBGE01106083">
    <property type="protein sequence ID" value="CAD9186505.1"/>
    <property type="molecule type" value="Transcribed_RNA"/>
</dbReference>
<evidence type="ECO:0000313" key="7">
    <source>
        <dbReference type="EMBL" id="CAD9186505.1"/>
    </source>
</evidence>
<evidence type="ECO:0000256" key="1">
    <source>
        <dbReference type="ARBA" id="ARBA00001933"/>
    </source>
</evidence>
<dbReference type="InterPro" id="IPR050596">
    <property type="entry name" value="AspAT/PAT-like"/>
</dbReference>
<dbReference type="SUPFAM" id="SSF53383">
    <property type="entry name" value="PLP-dependent transferases"/>
    <property type="match status" value="1"/>
</dbReference>
<organism evidence="7">
    <name type="scientific">Alexandrium catenella</name>
    <name type="common">Red tide dinoflagellate</name>
    <name type="synonym">Gonyaulax catenella</name>
    <dbReference type="NCBI Taxonomy" id="2925"/>
    <lineage>
        <taxon>Eukaryota</taxon>
        <taxon>Sar</taxon>
        <taxon>Alveolata</taxon>
        <taxon>Dinophyceae</taxon>
        <taxon>Gonyaulacales</taxon>
        <taxon>Pyrocystaceae</taxon>
        <taxon>Alexandrium</taxon>
    </lineage>
</organism>
<dbReference type="PANTHER" id="PTHR46383">
    <property type="entry name" value="ASPARTATE AMINOTRANSFERASE"/>
    <property type="match status" value="1"/>
</dbReference>
<dbReference type="AlphaFoldDB" id="A0A7S1WT49"/>
<keyword evidence="3" id="KW-0032">Aminotransferase</keyword>
<evidence type="ECO:0000256" key="4">
    <source>
        <dbReference type="ARBA" id="ARBA00022679"/>
    </source>
</evidence>
<dbReference type="Gene3D" id="3.90.1150.10">
    <property type="entry name" value="Aspartate Aminotransferase, domain 1"/>
    <property type="match status" value="1"/>
</dbReference>
<gene>
    <name evidence="7" type="ORF">ACAT0790_LOCUS63279</name>
</gene>
<dbReference type="InterPro" id="IPR004839">
    <property type="entry name" value="Aminotransferase_I/II_large"/>
</dbReference>
<dbReference type="InterPro" id="IPR015421">
    <property type="entry name" value="PyrdxlP-dep_Trfase_major"/>
</dbReference>
<name>A0A7S1WT49_ALECA</name>
<keyword evidence="4" id="KW-0808">Transferase</keyword>
<comment type="cofactor">
    <cofactor evidence="1">
        <name>pyridoxal 5'-phosphate</name>
        <dbReference type="ChEBI" id="CHEBI:597326"/>
    </cofactor>
</comment>
<dbReference type="Gene3D" id="3.40.640.10">
    <property type="entry name" value="Type I PLP-dependent aspartate aminotransferase-like (Major domain)"/>
    <property type="match status" value="1"/>
</dbReference>
<evidence type="ECO:0000259" key="6">
    <source>
        <dbReference type="Pfam" id="PF00155"/>
    </source>
</evidence>
<dbReference type="CDD" id="cd00609">
    <property type="entry name" value="AAT_like"/>
    <property type="match status" value="1"/>
</dbReference>
<dbReference type="InterPro" id="IPR015424">
    <property type="entry name" value="PyrdxlP-dep_Trfase"/>
</dbReference>
<proteinExistence type="inferred from homology"/>
<keyword evidence="5" id="KW-0663">Pyridoxal phosphate</keyword>
<evidence type="ECO:0000256" key="2">
    <source>
        <dbReference type="ARBA" id="ARBA00007441"/>
    </source>
</evidence>
<comment type="similarity">
    <text evidence="2">Belongs to the class-I pyridoxal-phosphate-dependent aminotransferase family.</text>
</comment>
<feature type="domain" description="Aminotransferase class I/classII large" evidence="6">
    <location>
        <begin position="2"/>
        <end position="199"/>
    </location>
</feature>
<dbReference type="GO" id="GO:0008483">
    <property type="term" value="F:transaminase activity"/>
    <property type="evidence" value="ECO:0007669"/>
    <property type="project" value="UniProtKB-KW"/>
</dbReference>
<reference evidence="7" key="1">
    <citation type="submission" date="2021-01" db="EMBL/GenBank/DDBJ databases">
        <authorList>
            <person name="Corre E."/>
            <person name="Pelletier E."/>
            <person name="Niang G."/>
            <person name="Scheremetjew M."/>
            <person name="Finn R."/>
            <person name="Kale V."/>
            <person name="Holt S."/>
            <person name="Cochrane G."/>
            <person name="Meng A."/>
            <person name="Brown T."/>
            <person name="Cohen L."/>
        </authorList>
    </citation>
    <scope>NUCLEOTIDE SEQUENCE</scope>
    <source>
        <strain evidence="7">OF101</strain>
    </source>
</reference>
<evidence type="ECO:0000256" key="5">
    <source>
        <dbReference type="ARBA" id="ARBA00022898"/>
    </source>
</evidence>
<dbReference type="GO" id="GO:0030170">
    <property type="term" value="F:pyridoxal phosphate binding"/>
    <property type="evidence" value="ECO:0007669"/>
    <property type="project" value="InterPro"/>
</dbReference>
<accession>A0A7S1WT49</accession>
<protein>
    <recommendedName>
        <fullName evidence="6">Aminotransferase class I/classII large domain-containing protein</fullName>
    </recommendedName>
</protein>